<dbReference type="Proteomes" id="UP000077248">
    <property type="component" value="Unassembled WGS sequence"/>
</dbReference>
<reference evidence="1 2" key="1">
    <citation type="submission" date="2016-05" db="EMBL/GenBank/DDBJ databases">
        <title>Comparative analysis of secretome profiles of manganese(II)-oxidizing ascomycete fungi.</title>
        <authorList>
            <consortium name="DOE Joint Genome Institute"/>
            <person name="Zeiner C.A."/>
            <person name="Purvine S.O."/>
            <person name="Zink E.M."/>
            <person name="Wu S."/>
            <person name="Pasa-Tolic L."/>
            <person name="Chaput D.L."/>
            <person name="Haridas S."/>
            <person name="Grigoriev I.V."/>
            <person name="Santelli C.M."/>
            <person name="Hansel C.M."/>
        </authorList>
    </citation>
    <scope>NUCLEOTIDE SEQUENCE [LARGE SCALE GENOMIC DNA]</scope>
    <source>
        <strain evidence="1 2">SRC1lrK2f</strain>
    </source>
</reference>
<dbReference type="GeneID" id="29118320"/>
<name>A0A177DTQ6_ALTAL</name>
<dbReference type="AlphaFoldDB" id="A0A177DTQ6"/>
<organism evidence="1 2">
    <name type="scientific">Alternaria alternata</name>
    <name type="common">Alternaria rot fungus</name>
    <name type="synonym">Torula alternata</name>
    <dbReference type="NCBI Taxonomy" id="5599"/>
    <lineage>
        <taxon>Eukaryota</taxon>
        <taxon>Fungi</taxon>
        <taxon>Dikarya</taxon>
        <taxon>Ascomycota</taxon>
        <taxon>Pezizomycotina</taxon>
        <taxon>Dothideomycetes</taxon>
        <taxon>Pleosporomycetidae</taxon>
        <taxon>Pleosporales</taxon>
        <taxon>Pleosporineae</taxon>
        <taxon>Pleosporaceae</taxon>
        <taxon>Alternaria</taxon>
        <taxon>Alternaria sect. Alternaria</taxon>
        <taxon>Alternaria alternata complex</taxon>
    </lineage>
</organism>
<dbReference type="EMBL" id="KV441473">
    <property type="protein sequence ID" value="OAG22917.1"/>
    <property type="molecule type" value="Genomic_DNA"/>
</dbReference>
<dbReference type="VEuPathDB" id="FungiDB:CC77DRAFT_676099"/>
<accession>A0A177DTQ6</accession>
<protein>
    <submittedName>
        <fullName evidence="1">Uncharacterized protein</fullName>
    </submittedName>
</protein>
<keyword evidence="2" id="KW-1185">Reference proteome</keyword>
<proteinExistence type="predicted"/>
<evidence type="ECO:0000313" key="1">
    <source>
        <dbReference type="EMBL" id="OAG22917.1"/>
    </source>
</evidence>
<dbReference type="KEGG" id="aalt:CC77DRAFT_676099"/>
<sequence>MQDTPCSELPPPEPFHNSSTHFFFFYFRAALCVFRCLDTRLEELSASLLAERLKPLFPKQSGADRPGLLVMACCPHRGSARAKQVSNGGKNACSLVHLTVHGLRNLCRGAFSSSSSTLPPSKRDKTLGSGDCVPARAYVLQVAQGFMEAMSRRTNDRAAPSCKSLAPTVLFPRFLLSAGTVWSYREILAVNEVL</sequence>
<evidence type="ECO:0000313" key="2">
    <source>
        <dbReference type="Proteomes" id="UP000077248"/>
    </source>
</evidence>
<dbReference type="RefSeq" id="XP_018388338.1">
    <property type="nucleotide sequence ID" value="XM_018532726.1"/>
</dbReference>
<gene>
    <name evidence="1" type="ORF">CC77DRAFT_676099</name>
</gene>